<evidence type="ECO:0000313" key="1">
    <source>
        <dbReference type="EMBL" id="APU66747.1"/>
    </source>
</evidence>
<evidence type="ECO:0000313" key="2">
    <source>
        <dbReference type="Proteomes" id="UP000186230"/>
    </source>
</evidence>
<organism evidence="1 2">
    <name type="scientific">Christiangramia flava JLT2011</name>
    <dbReference type="NCBI Taxonomy" id="1229726"/>
    <lineage>
        <taxon>Bacteria</taxon>
        <taxon>Pseudomonadati</taxon>
        <taxon>Bacteroidota</taxon>
        <taxon>Flavobacteriia</taxon>
        <taxon>Flavobacteriales</taxon>
        <taxon>Flavobacteriaceae</taxon>
        <taxon>Christiangramia</taxon>
    </lineage>
</organism>
<dbReference type="AlphaFoldDB" id="A0A1L7HZH3"/>
<protein>
    <submittedName>
        <fullName evidence="1">Uncharacterized protein</fullName>
    </submittedName>
</protein>
<dbReference type="RefSeq" id="WP_083642414.1">
    <property type="nucleotide sequence ID" value="NZ_AMRU01000010.1"/>
</dbReference>
<dbReference type="EMBL" id="CP016359">
    <property type="protein sequence ID" value="APU66747.1"/>
    <property type="molecule type" value="Genomic_DNA"/>
</dbReference>
<gene>
    <name evidence="1" type="ORF">GRFL_0023</name>
</gene>
<name>A0A1L7HZH3_9FLAO</name>
<dbReference type="Proteomes" id="UP000186230">
    <property type="component" value="Chromosome"/>
</dbReference>
<dbReference type="KEGG" id="gfl:GRFL_0023"/>
<keyword evidence="2" id="KW-1185">Reference proteome</keyword>
<accession>A0A1L7HZH3</accession>
<proteinExistence type="predicted"/>
<sequence length="195" mass="23329">MPKNHTFPTLFDEVLQLNISKLKQWEYLKSGQVRTGTITWSRNGTSTGSISIKVNTYSNQPYIELDYKFREEPRNYKVNLVSIPSNLGKGVIWYFLCPETNKRCRKLYSVSGYFLHRQAFRGCMYESQTKSKTWRQIEKVYGSYFDSEKNYELLYSKHFKKFYNGKPTKRYLKLMKRINEADRFTLSEIEQLFHL</sequence>
<reference evidence="1 2" key="1">
    <citation type="submission" date="2016-07" db="EMBL/GenBank/DDBJ databases">
        <title>Multi-omics approach to identify versatile polysaccharide utilization systems of a marine flavobacterium Gramella flava.</title>
        <authorList>
            <person name="Tang K."/>
        </authorList>
    </citation>
    <scope>NUCLEOTIDE SEQUENCE [LARGE SCALE GENOMIC DNA]</scope>
    <source>
        <strain evidence="1 2">JLT2011</strain>
    </source>
</reference>
<dbReference type="STRING" id="1229726.GRFL_0023"/>
<dbReference type="OrthoDB" id="837641at2"/>